<evidence type="ECO:0000313" key="2">
    <source>
        <dbReference type="Proteomes" id="UP001145114"/>
    </source>
</evidence>
<feature type="non-terminal residue" evidence="1">
    <location>
        <position position="1176"/>
    </location>
</feature>
<proteinExistence type="predicted"/>
<name>A0ACC1HVF9_9FUNG</name>
<dbReference type="EMBL" id="JAMZIH010000515">
    <property type="protein sequence ID" value="KAJ1679227.1"/>
    <property type="molecule type" value="Genomic_DNA"/>
</dbReference>
<keyword evidence="1" id="KW-0012">Acyltransferase</keyword>
<reference evidence="1" key="1">
    <citation type="submission" date="2022-06" db="EMBL/GenBank/DDBJ databases">
        <title>Phylogenomic reconstructions and comparative analyses of Kickxellomycotina fungi.</title>
        <authorList>
            <person name="Reynolds N.K."/>
            <person name="Stajich J.E."/>
            <person name="Barry K."/>
            <person name="Grigoriev I.V."/>
            <person name="Crous P."/>
            <person name="Smith M.E."/>
        </authorList>
    </citation>
    <scope>NUCLEOTIDE SEQUENCE</scope>
    <source>
        <strain evidence="1">RSA 2271</strain>
    </source>
</reference>
<sequence length="1176" mass="129450">MGHPRSEAENALYHTSNDIANALRHLVTGTAGGTAPSSEGAAMDVDTATARPLPPLPSSSGTQVSDSSIKILDQAERDKVKDALHMLQRQFFDTIPTSFLRVMESTLDENVLVLSEFMNRVVTNPDYCDSILTELAKASGFLANNFVSLIRSIVASGDCQDAMTTSAGGSLSAGTVNMAPVERISKLVGTHAYFWAASLDRMDEFNDLVKYCKGDLLSSYCDVIACVGDVPASKSWVSPCIVFVNTMFEADRIMLEKGSIMSSEEQGKIRARFENAGVNGKDTAIEGDVSDAVQPTPTNAPDSEAKALLPELALKGLLDTALYLLRINAKEAPDADMILAALGLLLHLTHDHGLTAEFCEKKGLEALFGVARLLDVAKANENDGEQEKKAEGDSKLTQLSLVKSQYLSQSRQLFTLIIRHCLESMRFLQCHIESLIYDWFQNAHYHGAHVFDFIERNHGIIYRNFDIFKDVTRRRCILPRCDSGATSGPNLLIAWRSEDLLTLKEVVEYEHGGPNPLHEKKRKRAQQQGEGEWADSTAKEGTQEEDNKPDLLRSIGDADPSLSCDIVHFIIDELLSLRPPSAKTASSQPAAGDIGPQPSATADTTATTPLRSASFIRATCKQQQQQQLHHHHQYQQAAQESPDVIAYRCLLLQCLAELFVSFPHSLAGVLVQRGGDTLAQSSESEPCPVKVGSPLVNHLIHSIIPREAAISAFPSPNYRQKLGDDATEEEKRTAQLKDQIDEHRRALASAQLFWSTTVLTTMCLRYAEGLKKDKEETKAGSSDNSQRPSPPHPRLGFAVPNYETTLSQARQVILDHLALAMRETLALMSGTSHPLDVVYLRLGAWVGLAYKLLTTKPIGKSYTMTAYKRDYDRKEMARMMLERGLLDLMVVALSQLDLNHPRHRAVLKPLYGSFDELVKLSAEMSADVVMNKSAKASSDKAIASYFSNPTLLEPDSSDVGEYTGVSATQSSLPPDLYRNSALGISAGNASAVETDFNYSEMGDDYPDDDDYYNNDDSSLSDMSMTDISGESGDGEEEMAEDEYATEDEDDELDEQGEMEMYDQRYRADDQDNEMDVDDGDVTSESELDPDEQGIGSEDEVDIHGSDAMDEGVEDAEEELMLGDEGHDDEMYWETDHSDVEANEAEGSRHHRRHYPHGIGESGTEFRDGGSFLDILA</sequence>
<keyword evidence="1" id="KW-0808">Transferase</keyword>
<protein>
    <submittedName>
        <fullName evidence="1">E3 ubiquitin-protein ligase tom1</fullName>
        <ecNumber evidence="1">2.3.2.26</ecNumber>
    </submittedName>
</protein>
<gene>
    <name evidence="1" type="primary">TOM1_2</name>
    <name evidence="1" type="ORF">EV182_002475</name>
</gene>
<organism evidence="1 2">
    <name type="scientific">Spiromyces aspiralis</name>
    <dbReference type="NCBI Taxonomy" id="68401"/>
    <lineage>
        <taxon>Eukaryota</taxon>
        <taxon>Fungi</taxon>
        <taxon>Fungi incertae sedis</taxon>
        <taxon>Zoopagomycota</taxon>
        <taxon>Kickxellomycotina</taxon>
        <taxon>Kickxellomycetes</taxon>
        <taxon>Kickxellales</taxon>
        <taxon>Kickxellaceae</taxon>
        <taxon>Spiromyces</taxon>
    </lineage>
</organism>
<dbReference type="EC" id="2.3.2.26" evidence="1"/>
<dbReference type="Proteomes" id="UP001145114">
    <property type="component" value="Unassembled WGS sequence"/>
</dbReference>
<comment type="caution">
    <text evidence="1">The sequence shown here is derived from an EMBL/GenBank/DDBJ whole genome shotgun (WGS) entry which is preliminary data.</text>
</comment>
<accession>A0ACC1HVF9</accession>
<evidence type="ECO:0000313" key="1">
    <source>
        <dbReference type="EMBL" id="KAJ1679227.1"/>
    </source>
</evidence>
<keyword evidence="2" id="KW-1185">Reference proteome</keyword>